<sequence>MVRGSVSGTIGLMVRHWVGSDARQKIIDRVTNIGRSKTQRHGCANIVWISESKPHAMPRTRTGLRDSGCSEMSQTTGRRIIRHRRLTNA</sequence>
<geneLocation type="plasmid" evidence="2">
    <name>p17unnamed</name>
</geneLocation>
<proteinExistence type="predicted"/>
<comment type="caution">
    <text evidence="2">The sequence shown here is derived from an EMBL/GenBank/DDBJ whole genome shotgun (WGS) entry which is preliminary data.</text>
</comment>
<accession>A0A2K1FVF7</accession>
<evidence type="ECO:0000313" key="3">
    <source>
        <dbReference type="Proteomes" id="UP000236268"/>
    </source>
</evidence>
<gene>
    <name evidence="2" type="ORF">C1S70_23095</name>
</gene>
<dbReference type="Proteomes" id="UP000236268">
    <property type="component" value="Unassembled WGS sequence"/>
</dbReference>
<protein>
    <submittedName>
        <fullName evidence="2">Uncharacterized protein</fullName>
    </submittedName>
</protein>
<evidence type="ECO:0000256" key="1">
    <source>
        <dbReference type="SAM" id="MobiDB-lite"/>
    </source>
</evidence>
<keyword evidence="2" id="KW-0614">Plasmid</keyword>
<dbReference type="EMBL" id="POWG01000029">
    <property type="protein sequence ID" value="PNQ96525.1"/>
    <property type="molecule type" value="Genomic_DNA"/>
</dbReference>
<dbReference type="AlphaFoldDB" id="A0A2K1FVF7"/>
<feature type="region of interest" description="Disordered" evidence="1">
    <location>
        <begin position="56"/>
        <end position="76"/>
    </location>
</feature>
<evidence type="ECO:0000313" key="2">
    <source>
        <dbReference type="EMBL" id="PNQ96525.1"/>
    </source>
</evidence>
<organism evidence="2 3">
    <name type="scientific">Azospirillum argentinense</name>
    <dbReference type="NCBI Taxonomy" id="2970906"/>
    <lineage>
        <taxon>Bacteria</taxon>
        <taxon>Pseudomonadati</taxon>
        <taxon>Pseudomonadota</taxon>
        <taxon>Alphaproteobacteria</taxon>
        <taxon>Rhodospirillales</taxon>
        <taxon>Azospirillaceae</taxon>
        <taxon>Azospirillum</taxon>
    </lineage>
</organism>
<name>A0A2K1FVF7_9PROT</name>
<reference evidence="2 3" key="1">
    <citation type="submission" date="2018-01" db="EMBL/GenBank/DDBJ databases">
        <title>Whole genome sequence of Azospirillum brasilense REC3 isolated from strawberry roots.</title>
        <authorList>
            <person name="Fontana C.A."/>
            <person name="Salazar S.M."/>
            <person name="Bassi D."/>
            <person name="Puglisi E."/>
            <person name="Lovaisa N.C."/>
            <person name="Toffoli L.M."/>
            <person name="Pedraza R."/>
            <person name="Cocconcelli P.S."/>
        </authorList>
    </citation>
    <scope>NUCLEOTIDE SEQUENCE [LARGE SCALE GENOMIC DNA]</scope>
    <source>
        <strain evidence="2 3">REC3</strain>
        <plasmid evidence="2">p17unnamed</plasmid>
    </source>
</reference>